<dbReference type="EMBL" id="LIXN01000013">
    <property type="protein sequence ID" value="KQH82050.1"/>
    <property type="molecule type" value="Genomic_DNA"/>
</dbReference>
<evidence type="ECO:0000313" key="2">
    <source>
        <dbReference type="EMBL" id="ASJ12721.1"/>
    </source>
</evidence>
<name>A0A0Q2M2D9_9EURY</name>
<dbReference type="PANTHER" id="PTHR34610:SF3">
    <property type="entry name" value="SSL7007 PROTEIN"/>
    <property type="match status" value="1"/>
</dbReference>
<gene>
    <name evidence="2" type="ORF">A3L14_07400</name>
    <name evidence="3" type="ORF">AMR53_08175</name>
</gene>
<dbReference type="STRING" id="277988.SAMN05216170_0470"/>
<proteinExistence type="predicted"/>
<dbReference type="SMART" id="SM00670">
    <property type="entry name" value="PINc"/>
    <property type="match status" value="1"/>
</dbReference>
<dbReference type="Proteomes" id="UP000051862">
    <property type="component" value="Unassembled WGS sequence"/>
</dbReference>
<dbReference type="KEGG" id="ttd:A3L14_07400"/>
<dbReference type="RefSeq" id="WP_055429786.1">
    <property type="nucleotide sequence ID" value="NZ_CP015105.1"/>
</dbReference>
<dbReference type="OrthoDB" id="89389at2157"/>
<feature type="domain" description="PIN" evidence="1">
    <location>
        <begin position="1"/>
        <end position="105"/>
    </location>
</feature>
<dbReference type="GeneID" id="33334238"/>
<dbReference type="PANTHER" id="PTHR34610">
    <property type="entry name" value="SSL7007 PROTEIN"/>
    <property type="match status" value="1"/>
</dbReference>
<protein>
    <submittedName>
        <fullName evidence="2">PIN domain-containing protein</fullName>
    </submittedName>
    <submittedName>
        <fullName evidence="3">Toxin</fullName>
    </submittedName>
</protein>
<dbReference type="Pfam" id="PF13470">
    <property type="entry name" value="PIN_3"/>
    <property type="match status" value="1"/>
</dbReference>
<evidence type="ECO:0000313" key="4">
    <source>
        <dbReference type="Proteomes" id="UP000051862"/>
    </source>
</evidence>
<evidence type="ECO:0000259" key="1">
    <source>
        <dbReference type="SMART" id="SM00670"/>
    </source>
</evidence>
<dbReference type="InterPro" id="IPR002716">
    <property type="entry name" value="PIN_dom"/>
</dbReference>
<dbReference type="SUPFAM" id="SSF88723">
    <property type="entry name" value="PIN domain-like"/>
    <property type="match status" value="1"/>
</dbReference>
<dbReference type="AlphaFoldDB" id="A0A0Q2M2D9"/>
<reference evidence="3 4" key="1">
    <citation type="submission" date="2015-08" db="EMBL/GenBank/DDBJ databases">
        <title>Thermococcus thioreducens DSM 14981 genome sequencing.</title>
        <authorList>
            <person name="Hong S.-J."/>
            <person name="Kim M.-C."/>
            <person name="Shin J.-H."/>
        </authorList>
    </citation>
    <scope>NUCLEOTIDE SEQUENCE [LARGE SCALE GENOMIC DNA]</scope>
    <source>
        <strain evidence="3 4">DSM 14981</strain>
    </source>
</reference>
<dbReference type="PATRIC" id="fig|277988.4.peg.1720"/>
<dbReference type="InterPro" id="IPR029060">
    <property type="entry name" value="PIN-like_dom_sf"/>
</dbReference>
<reference evidence="2 5" key="2">
    <citation type="submission" date="2016-04" db="EMBL/GenBank/DDBJ databases">
        <title>Complete genome sequence of Thermococcus thioreducens type strain OGL-20P.</title>
        <authorList>
            <person name="Oger P.M."/>
        </authorList>
    </citation>
    <scope>NUCLEOTIDE SEQUENCE [LARGE SCALE GENOMIC DNA]</scope>
    <source>
        <strain evidence="2 5">OGL-20P</strain>
    </source>
</reference>
<organism evidence="3 4">
    <name type="scientific">Thermococcus thioreducens</name>
    <dbReference type="NCBI Taxonomy" id="277988"/>
    <lineage>
        <taxon>Archaea</taxon>
        <taxon>Methanobacteriati</taxon>
        <taxon>Methanobacteriota</taxon>
        <taxon>Thermococci</taxon>
        <taxon>Thermococcales</taxon>
        <taxon>Thermococcaceae</taxon>
        <taxon>Thermococcus</taxon>
    </lineage>
</organism>
<accession>A0A0Q2M2D9</accession>
<evidence type="ECO:0000313" key="3">
    <source>
        <dbReference type="EMBL" id="KQH82050.1"/>
    </source>
</evidence>
<keyword evidence="5" id="KW-1185">Reference proteome</keyword>
<dbReference type="EMBL" id="CP015105">
    <property type="protein sequence ID" value="ASJ12721.1"/>
    <property type="molecule type" value="Genomic_DNA"/>
</dbReference>
<evidence type="ECO:0000313" key="5">
    <source>
        <dbReference type="Proteomes" id="UP000250136"/>
    </source>
</evidence>
<dbReference type="Proteomes" id="UP000250136">
    <property type="component" value="Chromosome"/>
</dbReference>
<dbReference type="InterPro" id="IPR002850">
    <property type="entry name" value="PIN_toxin-like"/>
</dbReference>
<dbReference type="NCBIfam" id="TIGR00305">
    <property type="entry name" value="putative toxin-antitoxin system toxin component, PIN family"/>
    <property type="match status" value="1"/>
</dbReference>
<sequence>MRVVMDTNVVLAALLVKILDGEFITNYTTEEALYELSIKMGILAEKGKLSEDWKRILARYLKGSVVVPSFETFNFSRDPDDNKWLGIAYKAKAEYILTWDKDLLELRGDNKTLSLGTHVVMILKPIEFYHEVLKAEC</sequence>